<organism evidence="2 3">
    <name type="scientific">Salinarimonas ramus</name>
    <dbReference type="NCBI Taxonomy" id="690164"/>
    <lineage>
        <taxon>Bacteria</taxon>
        <taxon>Pseudomonadati</taxon>
        <taxon>Pseudomonadota</taxon>
        <taxon>Alphaproteobacteria</taxon>
        <taxon>Hyphomicrobiales</taxon>
        <taxon>Salinarimonadaceae</taxon>
        <taxon>Salinarimonas</taxon>
    </lineage>
</organism>
<sequence>MYYLDGVLDRWLLASPNGAILRNMSNRASPPAAENATEPGAARISRAGVILLALGVASLAGAGLMMWAVQGPAVFNEVVLAALAWCF</sequence>
<keyword evidence="1" id="KW-0812">Transmembrane</keyword>
<keyword evidence="1" id="KW-1133">Transmembrane helix</keyword>
<comment type="caution">
    <text evidence="2">The sequence shown here is derived from an EMBL/GenBank/DDBJ whole genome shotgun (WGS) entry which is preliminary data.</text>
</comment>
<protein>
    <submittedName>
        <fullName evidence="2">Uncharacterized protein</fullName>
    </submittedName>
</protein>
<evidence type="ECO:0000313" key="2">
    <source>
        <dbReference type="EMBL" id="GGK29024.1"/>
    </source>
</evidence>
<reference evidence="2 3" key="1">
    <citation type="journal article" date="2014" name="Int. J. Syst. Evol. Microbiol.">
        <title>Complete genome sequence of Corynebacterium casei LMG S-19264T (=DSM 44701T), isolated from a smear-ripened cheese.</title>
        <authorList>
            <consortium name="US DOE Joint Genome Institute (JGI-PGF)"/>
            <person name="Walter F."/>
            <person name="Albersmeier A."/>
            <person name="Kalinowski J."/>
            <person name="Ruckert C."/>
        </authorList>
    </citation>
    <scope>NUCLEOTIDE SEQUENCE [LARGE SCALE GENOMIC DNA]</scope>
    <source>
        <strain evidence="2 3">CGMCC 1.9161</strain>
    </source>
</reference>
<name>A0A917Q7T3_9HYPH</name>
<evidence type="ECO:0000256" key="1">
    <source>
        <dbReference type="SAM" id="Phobius"/>
    </source>
</evidence>
<dbReference type="AlphaFoldDB" id="A0A917Q7T3"/>
<dbReference type="RefSeq" id="WP_188911165.1">
    <property type="nucleotide sequence ID" value="NZ_BMMF01000004.1"/>
</dbReference>
<accession>A0A917Q7T3</accession>
<dbReference type="Proteomes" id="UP000600449">
    <property type="component" value="Unassembled WGS sequence"/>
</dbReference>
<feature type="transmembrane region" description="Helical" evidence="1">
    <location>
        <begin position="49"/>
        <end position="69"/>
    </location>
</feature>
<dbReference type="EMBL" id="BMMF01000004">
    <property type="protein sequence ID" value="GGK29024.1"/>
    <property type="molecule type" value="Genomic_DNA"/>
</dbReference>
<gene>
    <name evidence="2" type="ORF">GCM10011322_14310</name>
</gene>
<keyword evidence="3" id="KW-1185">Reference proteome</keyword>
<evidence type="ECO:0000313" key="3">
    <source>
        <dbReference type="Proteomes" id="UP000600449"/>
    </source>
</evidence>
<proteinExistence type="predicted"/>
<keyword evidence="1" id="KW-0472">Membrane</keyword>